<evidence type="ECO:0000313" key="2">
    <source>
        <dbReference type="EMBL" id="THU41345.1"/>
    </source>
</evidence>
<dbReference type="PANTHER" id="PTHR21180">
    <property type="entry name" value="ENDONUCLEASE/EXONUCLEASE/PHOSPHATASE FAMILY DOMAIN-CONTAINING PROTEIN 1"/>
    <property type="match status" value="1"/>
</dbReference>
<keyword evidence="1" id="KW-0472">Membrane</keyword>
<keyword evidence="1" id="KW-0812">Transmembrane</keyword>
<dbReference type="SUPFAM" id="SSF47781">
    <property type="entry name" value="RuvA domain 2-like"/>
    <property type="match status" value="2"/>
</dbReference>
<dbReference type="Gene3D" id="1.10.150.280">
    <property type="entry name" value="AF1531-like domain"/>
    <property type="match status" value="2"/>
</dbReference>
<dbReference type="GO" id="GO:0015628">
    <property type="term" value="P:protein secretion by the type II secretion system"/>
    <property type="evidence" value="ECO:0007669"/>
    <property type="project" value="TreeGrafter"/>
</dbReference>
<dbReference type="Pfam" id="PF12836">
    <property type="entry name" value="HHH_3"/>
    <property type="match status" value="2"/>
</dbReference>
<accession>A0A4S8I0F0</accession>
<protein>
    <submittedName>
        <fullName evidence="2">Helix-hairpin-helix domain-containing protein</fullName>
    </submittedName>
</protein>
<dbReference type="EMBL" id="STFF01000001">
    <property type="protein sequence ID" value="THU41345.1"/>
    <property type="molecule type" value="Genomic_DNA"/>
</dbReference>
<gene>
    <name evidence="2" type="ORF">FAM09_04345</name>
</gene>
<dbReference type="InterPro" id="IPR051675">
    <property type="entry name" value="Endo/Exo/Phosphatase_dom_1"/>
</dbReference>
<comment type="caution">
    <text evidence="2">The sequence shown here is derived from an EMBL/GenBank/DDBJ whole genome shotgun (WGS) entry which is preliminary data.</text>
</comment>
<sequence length="310" mass="35128">MESNWKDYFSFTKKERIGIYVLLTGIGICTFIPRFFKAADLGNELKAEAIYLQEAQAEDAKTDLAKRSSTGEKQSYNEIYYEPASDQPAVELFPFDPNTLDSAGWRKLGVNNRTIRTIRNYISKGGRFRNANELQRIYGLKKEDYDRLMPYVRITAPATATAFNNSGKAPVKYIKTPPPIIDINQADTSAFISLPGIGSKLANRIINFRDKLGGFYSVQQVGETFGLPDSTFQLIKPRLQCASTPVQKININTADVNTLKQHPYIRWNIANAIIQFRQQHGVFHSPEELQQIVLITPELYQKIATYVTVE</sequence>
<feature type="transmembrane region" description="Helical" evidence="1">
    <location>
        <begin position="17"/>
        <end position="36"/>
    </location>
</feature>
<name>A0A4S8I0F0_9BACT</name>
<dbReference type="AlphaFoldDB" id="A0A4S8I0F0"/>
<organism evidence="2 3">
    <name type="scientific">Niastella caeni</name>
    <dbReference type="NCBI Taxonomy" id="2569763"/>
    <lineage>
        <taxon>Bacteria</taxon>
        <taxon>Pseudomonadati</taxon>
        <taxon>Bacteroidota</taxon>
        <taxon>Chitinophagia</taxon>
        <taxon>Chitinophagales</taxon>
        <taxon>Chitinophagaceae</taxon>
        <taxon>Niastella</taxon>
    </lineage>
</organism>
<keyword evidence="3" id="KW-1185">Reference proteome</keyword>
<reference evidence="2 3" key="1">
    <citation type="submission" date="2019-04" db="EMBL/GenBank/DDBJ databases">
        <title>Niastella caeni sp. nov., isolated from activated sludge.</title>
        <authorList>
            <person name="Sheng M."/>
        </authorList>
    </citation>
    <scope>NUCLEOTIDE SEQUENCE [LARGE SCALE GENOMIC DNA]</scope>
    <source>
        <strain evidence="2 3">HX-2-15</strain>
    </source>
</reference>
<dbReference type="PANTHER" id="PTHR21180:SF32">
    <property type="entry name" value="ENDONUCLEASE_EXONUCLEASE_PHOSPHATASE FAMILY DOMAIN-CONTAINING PROTEIN 1"/>
    <property type="match status" value="1"/>
</dbReference>
<dbReference type="InterPro" id="IPR010994">
    <property type="entry name" value="RuvA_2-like"/>
</dbReference>
<proteinExistence type="predicted"/>
<dbReference type="RefSeq" id="WP_136575835.1">
    <property type="nucleotide sequence ID" value="NZ_STFF01000001.1"/>
</dbReference>
<dbReference type="Proteomes" id="UP000306918">
    <property type="component" value="Unassembled WGS sequence"/>
</dbReference>
<dbReference type="GO" id="GO:0015627">
    <property type="term" value="C:type II protein secretion system complex"/>
    <property type="evidence" value="ECO:0007669"/>
    <property type="project" value="TreeGrafter"/>
</dbReference>
<dbReference type="SUPFAM" id="SSF81585">
    <property type="entry name" value="PsbU/PolX domain-like"/>
    <property type="match status" value="1"/>
</dbReference>
<keyword evidence="1" id="KW-1133">Transmembrane helix</keyword>
<evidence type="ECO:0000256" key="1">
    <source>
        <dbReference type="SAM" id="Phobius"/>
    </source>
</evidence>
<evidence type="ECO:0000313" key="3">
    <source>
        <dbReference type="Proteomes" id="UP000306918"/>
    </source>
</evidence>
<dbReference type="OrthoDB" id="981124at2"/>